<comment type="cofactor">
    <cofactor evidence="1">
        <name>heme b</name>
        <dbReference type="ChEBI" id="CHEBI:60344"/>
    </cofactor>
</comment>
<keyword evidence="5" id="KW-0408">Iron</keyword>
<organism evidence="7 8">
    <name type="scientific">Flavobacterium araucananum</name>
    <dbReference type="NCBI Taxonomy" id="946678"/>
    <lineage>
        <taxon>Bacteria</taxon>
        <taxon>Pseudomonadati</taxon>
        <taxon>Bacteroidota</taxon>
        <taxon>Flavobacteriia</taxon>
        <taxon>Flavobacteriales</taxon>
        <taxon>Flavobacteriaceae</taxon>
        <taxon>Flavobacterium</taxon>
    </lineage>
</organism>
<accession>A0A227PJA2</accession>
<gene>
    <name evidence="7" type="ORF">B0A64_02395</name>
</gene>
<evidence type="ECO:0000256" key="2">
    <source>
        <dbReference type="ARBA" id="ARBA00022559"/>
    </source>
</evidence>
<keyword evidence="8" id="KW-1185">Reference proteome</keyword>
<dbReference type="PANTHER" id="PTHR30521:SF5">
    <property type="entry name" value="BLR4509 PROTEIN"/>
    <property type="match status" value="1"/>
</dbReference>
<keyword evidence="2" id="KW-0575">Peroxidase</keyword>
<dbReference type="EMBL" id="MUGS01000003">
    <property type="protein sequence ID" value="OXG09196.1"/>
    <property type="molecule type" value="Genomic_DNA"/>
</dbReference>
<dbReference type="GO" id="GO:0020037">
    <property type="term" value="F:heme binding"/>
    <property type="evidence" value="ECO:0007669"/>
    <property type="project" value="InterPro"/>
</dbReference>
<reference evidence="7 8" key="1">
    <citation type="submission" date="2016-11" db="EMBL/GenBank/DDBJ databases">
        <title>Whole genomes of Flavobacteriaceae.</title>
        <authorList>
            <person name="Stine C."/>
            <person name="Li C."/>
            <person name="Tadesse D."/>
        </authorList>
    </citation>
    <scope>NUCLEOTIDE SEQUENCE [LARGE SCALE GENOMIC DNA]</scope>
    <source>
        <strain evidence="7 8">DSM 24704</strain>
    </source>
</reference>
<dbReference type="PANTHER" id="PTHR30521">
    <property type="entry name" value="DEFERROCHELATASE/PEROXIDASE"/>
    <property type="match status" value="1"/>
</dbReference>
<name>A0A227PJA2_9FLAO</name>
<proteinExistence type="predicted"/>
<keyword evidence="3" id="KW-0479">Metal-binding</keyword>
<dbReference type="AlphaFoldDB" id="A0A227PJA2"/>
<evidence type="ECO:0000256" key="4">
    <source>
        <dbReference type="ARBA" id="ARBA00023002"/>
    </source>
</evidence>
<evidence type="ECO:0000256" key="3">
    <source>
        <dbReference type="ARBA" id="ARBA00022723"/>
    </source>
</evidence>
<dbReference type="GO" id="GO:0004601">
    <property type="term" value="F:peroxidase activity"/>
    <property type="evidence" value="ECO:0007669"/>
    <property type="project" value="UniProtKB-KW"/>
</dbReference>
<comment type="caution">
    <text evidence="7">The sequence shown here is derived from an EMBL/GenBank/DDBJ whole genome shotgun (WGS) entry which is preliminary data.</text>
</comment>
<dbReference type="InterPro" id="IPR006314">
    <property type="entry name" value="Dyp_peroxidase"/>
</dbReference>
<dbReference type="InterPro" id="IPR011008">
    <property type="entry name" value="Dimeric_a/b-barrel"/>
</dbReference>
<dbReference type="GO" id="GO:0046872">
    <property type="term" value="F:metal ion binding"/>
    <property type="evidence" value="ECO:0007669"/>
    <property type="project" value="UniProtKB-KW"/>
</dbReference>
<dbReference type="RefSeq" id="WP_089477952.1">
    <property type="nucleotide sequence ID" value="NZ_MUGS01000003.1"/>
</dbReference>
<dbReference type="SUPFAM" id="SSF54909">
    <property type="entry name" value="Dimeric alpha+beta barrel"/>
    <property type="match status" value="1"/>
</dbReference>
<sequence>MSNSNQVDMNDIQGLILRGYNFPYIRYIILKIEDITGAQKFCADLASGTGSGGMCITSAEPWENMVKPDYCLNIGFTYSGLKQLIGEEQCTDVGKNSSMEIFGSFSEGAVLDANNIGDTDESAPINWWKNGGWISDTPPTTTGNELHIQLTLFTLTPENREKYYETLLGMISKTGSGLSVAPVYFQDSDPITVDGNSDYVHFGYRDSLSQPRIDDILWNKPKMRKLMGISSIDDRPVVPLNRFVINNDADDYFAHPLLVNGTFAAFRLLYQDEAKFNAFIHSDTETSPELMAAKMCGRWRDGTPLVVSPDKEDKSLGEPSTKNFNFTNFDYLAPSPNQQGDQSSDELGLKCPYAAHIRRANPRDDTNVTDNDDNAQTHRILRRASPYGPVYNAGEKSGIQRGLVGLFIGAVLDFQFRFVTMQWLEKGGFITPDASPNYSGVDPLFGPQVSDTTPGDAIFAYNKNGTYQEIPNLTRFIRTDGSLYLFLPSITGLKQIAQGIIPPSLSVN</sequence>
<dbReference type="OrthoDB" id="9781066at2"/>
<evidence type="ECO:0008006" key="9">
    <source>
        <dbReference type="Google" id="ProtNLM"/>
    </source>
</evidence>
<evidence type="ECO:0000313" key="7">
    <source>
        <dbReference type="EMBL" id="OXG09196.1"/>
    </source>
</evidence>
<protein>
    <recommendedName>
        <fullName evidence="9">Peroxidase</fullName>
    </recommendedName>
</protein>
<feature type="region of interest" description="Disordered" evidence="6">
    <location>
        <begin position="360"/>
        <end position="381"/>
    </location>
</feature>
<evidence type="ECO:0000256" key="6">
    <source>
        <dbReference type="SAM" id="MobiDB-lite"/>
    </source>
</evidence>
<evidence type="ECO:0000256" key="1">
    <source>
        <dbReference type="ARBA" id="ARBA00001970"/>
    </source>
</evidence>
<dbReference type="GO" id="GO:0005829">
    <property type="term" value="C:cytosol"/>
    <property type="evidence" value="ECO:0007669"/>
    <property type="project" value="TreeGrafter"/>
</dbReference>
<evidence type="ECO:0000313" key="8">
    <source>
        <dbReference type="Proteomes" id="UP000214684"/>
    </source>
</evidence>
<evidence type="ECO:0000256" key="5">
    <source>
        <dbReference type="ARBA" id="ARBA00023004"/>
    </source>
</evidence>
<dbReference type="Proteomes" id="UP000214684">
    <property type="component" value="Unassembled WGS sequence"/>
</dbReference>
<keyword evidence="4" id="KW-0560">Oxidoreductase</keyword>
<dbReference type="PROSITE" id="PS51404">
    <property type="entry name" value="DYP_PEROXIDASE"/>
    <property type="match status" value="1"/>
</dbReference>